<feature type="region of interest" description="Disordered" evidence="1">
    <location>
        <begin position="15"/>
        <end position="35"/>
    </location>
</feature>
<organism evidence="2 3">
    <name type="scientific">Eumeta variegata</name>
    <name type="common">Bagworm moth</name>
    <name type="synonym">Eumeta japonica</name>
    <dbReference type="NCBI Taxonomy" id="151549"/>
    <lineage>
        <taxon>Eukaryota</taxon>
        <taxon>Metazoa</taxon>
        <taxon>Ecdysozoa</taxon>
        <taxon>Arthropoda</taxon>
        <taxon>Hexapoda</taxon>
        <taxon>Insecta</taxon>
        <taxon>Pterygota</taxon>
        <taxon>Neoptera</taxon>
        <taxon>Endopterygota</taxon>
        <taxon>Lepidoptera</taxon>
        <taxon>Glossata</taxon>
        <taxon>Ditrysia</taxon>
        <taxon>Tineoidea</taxon>
        <taxon>Psychidae</taxon>
        <taxon>Oiketicinae</taxon>
        <taxon>Eumeta</taxon>
    </lineage>
</organism>
<dbReference type="AlphaFoldDB" id="A0A4C1VPY9"/>
<dbReference type="EMBL" id="BGZK01000381">
    <property type="protein sequence ID" value="GBP40417.1"/>
    <property type="molecule type" value="Genomic_DNA"/>
</dbReference>
<evidence type="ECO:0000313" key="3">
    <source>
        <dbReference type="Proteomes" id="UP000299102"/>
    </source>
</evidence>
<protein>
    <submittedName>
        <fullName evidence="2">Uncharacterized protein</fullName>
    </submittedName>
</protein>
<keyword evidence="3" id="KW-1185">Reference proteome</keyword>
<proteinExistence type="predicted"/>
<accession>A0A4C1VPY9</accession>
<dbReference type="Proteomes" id="UP000299102">
    <property type="component" value="Unassembled WGS sequence"/>
</dbReference>
<comment type="caution">
    <text evidence="2">The sequence shown here is derived from an EMBL/GenBank/DDBJ whole genome shotgun (WGS) entry which is preliminary data.</text>
</comment>
<gene>
    <name evidence="2" type="ORF">EVAR_25269_1</name>
</gene>
<name>A0A4C1VPY9_EUMVA</name>
<sequence>MRQWHININAARRAAASARAAPGRGGGGRARPRLGPRKLSRMFRLRYSLCFLLSSRVDKRNSGAIKKIDRVPLFDFLMLALLYNGTGRALTHKAGVDLCIYNPCLALNKSTRPDHERRLTNSSRRARERTARAASRRLRALSRPDFIEDDISRASKKMIYMLGRSGNTRYIFERPSRSDSDADVHEKAFAIRSEAFLF</sequence>
<reference evidence="2 3" key="1">
    <citation type="journal article" date="2019" name="Commun. Biol.">
        <title>The bagworm genome reveals a unique fibroin gene that provides high tensile strength.</title>
        <authorList>
            <person name="Kono N."/>
            <person name="Nakamura H."/>
            <person name="Ohtoshi R."/>
            <person name="Tomita M."/>
            <person name="Numata K."/>
            <person name="Arakawa K."/>
        </authorList>
    </citation>
    <scope>NUCLEOTIDE SEQUENCE [LARGE SCALE GENOMIC DNA]</scope>
</reference>
<evidence type="ECO:0000313" key="2">
    <source>
        <dbReference type="EMBL" id="GBP40417.1"/>
    </source>
</evidence>
<evidence type="ECO:0000256" key="1">
    <source>
        <dbReference type="SAM" id="MobiDB-lite"/>
    </source>
</evidence>